<protein>
    <recommendedName>
        <fullName evidence="5">Translational regulator CsrA</fullName>
    </recommendedName>
</protein>
<evidence type="ECO:0000256" key="1">
    <source>
        <dbReference type="ARBA" id="ARBA00022490"/>
    </source>
</evidence>
<reference evidence="7" key="1">
    <citation type="submission" date="2016-08" db="EMBL/GenBank/DDBJ databases">
        <title>Complete genome sequence of the organohalide-respiring Epsilonproteobacterium Sulfurospirillum halorespirans.</title>
        <authorList>
            <person name="Goris T."/>
            <person name="Zimmermann J."/>
            <person name="Schenz B."/>
            <person name="Lemos M."/>
            <person name="Hackermueller J."/>
            <person name="Diekert G."/>
        </authorList>
    </citation>
    <scope>NUCLEOTIDE SEQUENCE [LARGE SCALE GENOMIC DNA]</scope>
    <source>
        <strain>DSM 13726</strain>
        <strain evidence="7">PCE-M2</strain>
    </source>
</reference>
<evidence type="ECO:0000313" key="7">
    <source>
        <dbReference type="Proteomes" id="UP000094609"/>
    </source>
</evidence>
<name>A0A1D7TLB9_9BACT</name>
<dbReference type="GO" id="GO:0045947">
    <property type="term" value="P:negative regulation of translational initiation"/>
    <property type="evidence" value="ECO:0007669"/>
    <property type="project" value="UniProtKB-UniRule"/>
</dbReference>
<sequence>MLILTRKIGEGVVLNENITVRVIEISKGVVKLGFDAPKNMLILREELEQAIKETNIEASKNSNHDALLSLSEKLK</sequence>
<dbReference type="GO" id="GO:1902208">
    <property type="term" value="P:regulation of bacterial-type flagellum assembly"/>
    <property type="evidence" value="ECO:0007669"/>
    <property type="project" value="UniProtKB-UniRule"/>
</dbReference>
<dbReference type="InterPro" id="IPR003751">
    <property type="entry name" value="CsrA"/>
</dbReference>
<dbReference type="PANTHER" id="PTHR34984">
    <property type="entry name" value="CARBON STORAGE REGULATOR"/>
    <property type="match status" value="1"/>
</dbReference>
<dbReference type="GO" id="GO:0044781">
    <property type="term" value="P:bacterial-type flagellum organization"/>
    <property type="evidence" value="ECO:0007669"/>
    <property type="project" value="UniProtKB-KW"/>
</dbReference>
<dbReference type="STRING" id="1193502.SHALO_2012"/>
<dbReference type="GO" id="GO:0005829">
    <property type="term" value="C:cytosol"/>
    <property type="evidence" value="ECO:0007669"/>
    <property type="project" value="TreeGrafter"/>
</dbReference>
<proteinExistence type="inferred from homology"/>
<comment type="subunit">
    <text evidence="5">Homodimer; the beta-strands of each monomer intercalate to form a hydrophobic core, while the alpha-helices form wings that extend away from the core.</text>
</comment>
<comment type="subcellular location">
    <subcellularLocation>
        <location evidence="5">Cytoplasm</location>
    </subcellularLocation>
</comment>
<dbReference type="Pfam" id="PF02599">
    <property type="entry name" value="CsrA"/>
    <property type="match status" value="1"/>
</dbReference>
<evidence type="ECO:0000256" key="4">
    <source>
        <dbReference type="ARBA" id="ARBA00022884"/>
    </source>
</evidence>
<dbReference type="Proteomes" id="UP000094609">
    <property type="component" value="Chromosome"/>
</dbReference>
<keyword evidence="3 5" id="KW-0810">Translation regulation</keyword>
<dbReference type="GO" id="GO:0048027">
    <property type="term" value="F:mRNA 5'-UTR binding"/>
    <property type="evidence" value="ECO:0007669"/>
    <property type="project" value="UniProtKB-UniRule"/>
</dbReference>
<dbReference type="GO" id="GO:0006109">
    <property type="term" value="P:regulation of carbohydrate metabolic process"/>
    <property type="evidence" value="ECO:0007669"/>
    <property type="project" value="InterPro"/>
</dbReference>
<dbReference type="NCBIfam" id="TIGR00202">
    <property type="entry name" value="csrA"/>
    <property type="match status" value="1"/>
</dbReference>
<dbReference type="EMBL" id="CP017111">
    <property type="protein sequence ID" value="AOO65783.1"/>
    <property type="molecule type" value="Genomic_DNA"/>
</dbReference>
<gene>
    <name evidence="5" type="primary">csrA</name>
    <name evidence="6" type="ORF">SHALO_2012</name>
</gene>
<dbReference type="PANTHER" id="PTHR34984:SF1">
    <property type="entry name" value="CARBON STORAGE REGULATOR"/>
    <property type="match status" value="1"/>
</dbReference>
<keyword evidence="2 5" id="KW-0678">Repressor</keyword>
<accession>A0A1D7TLB9</accession>
<dbReference type="AlphaFoldDB" id="A0A1D7TLB9"/>
<dbReference type="PATRIC" id="fig|1193502.14.peg.2045"/>
<evidence type="ECO:0000313" key="6">
    <source>
        <dbReference type="EMBL" id="AOO65783.1"/>
    </source>
</evidence>
<dbReference type="FunFam" id="2.60.40.4380:FF:000002">
    <property type="entry name" value="Translational regulator CsrA"/>
    <property type="match status" value="1"/>
</dbReference>
<keyword evidence="5" id="KW-1005">Bacterial flagellum biogenesis</keyword>
<evidence type="ECO:0000256" key="2">
    <source>
        <dbReference type="ARBA" id="ARBA00022491"/>
    </source>
</evidence>
<dbReference type="SUPFAM" id="SSF117130">
    <property type="entry name" value="CsrA-like"/>
    <property type="match status" value="1"/>
</dbReference>
<evidence type="ECO:0000256" key="5">
    <source>
        <dbReference type="HAMAP-Rule" id="MF_00167"/>
    </source>
</evidence>
<comment type="function">
    <text evidence="5">A translational regulator that binds mRNA to regulate translation initiation and/or mRNA stability. Usually binds in the 5'-UTR at or near the Shine-Dalgarno sequence preventing ribosome-binding, thus repressing translation. Its main target seems to be the major flagellin gene, while its function is anatagonized by FliW.</text>
</comment>
<keyword evidence="4 5" id="KW-0694">RNA-binding</keyword>
<dbReference type="GO" id="GO:0006402">
    <property type="term" value="P:mRNA catabolic process"/>
    <property type="evidence" value="ECO:0007669"/>
    <property type="project" value="InterPro"/>
</dbReference>
<dbReference type="InterPro" id="IPR036107">
    <property type="entry name" value="CsrA_sf"/>
</dbReference>
<dbReference type="Gene3D" id="2.60.40.4380">
    <property type="entry name" value="Translational regulator CsrA"/>
    <property type="match status" value="1"/>
</dbReference>
<dbReference type="RefSeq" id="WP_025345373.1">
    <property type="nucleotide sequence ID" value="NZ_CP017111.1"/>
</dbReference>
<keyword evidence="1 5" id="KW-0963">Cytoplasm</keyword>
<dbReference type="HAMAP" id="MF_00167">
    <property type="entry name" value="CsrA"/>
    <property type="match status" value="1"/>
</dbReference>
<organism evidence="6 7">
    <name type="scientific">Sulfurospirillum halorespirans DSM 13726</name>
    <dbReference type="NCBI Taxonomy" id="1193502"/>
    <lineage>
        <taxon>Bacteria</taxon>
        <taxon>Pseudomonadati</taxon>
        <taxon>Campylobacterota</taxon>
        <taxon>Epsilonproteobacteria</taxon>
        <taxon>Campylobacterales</taxon>
        <taxon>Sulfurospirillaceae</taxon>
        <taxon>Sulfurospirillum</taxon>
    </lineage>
</organism>
<keyword evidence="7" id="KW-1185">Reference proteome</keyword>
<comment type="similarity">
    <text evidence="5">Belongs to the CsrA/RsmA family.</text>
</comment>
<dbReference type="KEGG" id="shal:SHALO_2012"/>
<evidence type="ECO:0000256" key="3">
    <source>
        <dbReference type="ARBA" id="ARBA00022845"/>
    </source>
</evidence>